<dbReference type="AlphaFoldDB" id="A0A9W7SNA0"/>
<keyword evidence="2" id="KW-0812">Transmembrane</keyword>
<evidence type="ECO:0000259" key="3">
    <source>
        <dbReference type="Pfam" id="PF25130"/>
    </source>
</evidence>
<feature type="region of interest" description="Disordered" evidence="1">
    <location>
        <begin position="28"/>
        <end position="196"/>
    </location>
</feature>
<protein>
    <recommendedName>
        <fullName evidence="3">DUF7820 domain-containing protein</fullName>
    </recommendedName>
</protein>
<feature type="compositionally biased region" description="Basic and acidic residues" evidence="1">
    <location>
        <begin position="35"/>
        <end position="55"/>
    </location>
</feature>
<comment type="caution">
    <text evidence="4">The sequence shown here is derived from an EMBL/GenBank/DDBJ whole genome shotgun (WGS) entry which is preliminary data.</text>
</comment>
<sequence>MERRSLLEEDLRECENVFGDEFEADDFGMVADGFRPSDHDREGEDADERDHHDAGQVDGHPIRSVSAYYAESPVAPAMSPRLSRSSMRKSRGGLGGGGMGGGADNPFADPDGNDERAPSMTFEPEFAGHRSVSSASSHQFARTSSQRFGSGPSHPYGMYPQSTVARSPSIATQSTARPMHRQSSSSRHNGPAHPYTLYPQGVDEDIADEDDEIRANPVPVGFPGLGQSYQRRLGPDGEEQDIIGEDGHTEQLPPYSRYPEDGPEKMPLLVPEAPRALHSRAPVAGTDPTMPLMHNTLLPTPTPQPQLESMSDASTLREIRTRSTADNEPLIDSSVVSKKSWSEKSWKEKRKHKFCGIPFWWYLLALAVLVFIAAVLGGVIGGFVKNASHPKTPWSQAAKSSLYDASSIATPSKAPVTGTYQLSLSTPQATQASCLTQSNQAAAWSCELAGPPAEAISIGTPPNSDQLGAFIFYASSDESIQYGTQASFMETTFAPFEAVQDNDDPASGPAYYFSQFYDKLVVVPEEALTASTGKPKRDITLDMDMFKQRTVARAGDRPWFCVWNNTFLEGFVYVERPVVSTYSPTNTSTASIMSATPPATATDTSTSTSATVGSSSYPTNFLTTATVTMPSSTATFTGPASAVAAWQSHEAAVESFANGNQKAESNAQSKREVGANGIYDSLTLYPYVVKLEERRLPGNTVSPYCQQYQILNDGGYNWVPDSNGNPIIVTLQESDPSYGAYESAGIAGSNAKLKRDSVGGCHCQWISGQA</sequence>
<evidence type="ECO:0000313" key="4">
    <source>
        <dbReference type="EMBL" id="KAH9825554.1"/>
    </source>
</evidence>
<feature type="compositionally biased region" description="Low complexity" evidence="1">
    <location>
        <begin position="594"/>
        <end position="613"/>
    </location>
</feature>
<keyword evidence="2" id="KW-1133">Transmembrane helix</keyword>
<evidence type="ECO:0000256" key="1">
    <source>
        <dbReference type="SAM" id="MobiDB-lite"/>
    </source>
</evidence>
<proteinExistence type="predicted"/>
<feature type="compositionally biased region" description="Gly residues" evidence="1">
    <location>
        <begin position="92"/>
        <end position="103"/>
    </location>
</feature>
<feature type="region of interest" description="Disordered" evidence="1">
    <location>
        <begin position="593"/>
        <end position="613"/>
    </location>
</feature>
<keyword evidence="5" id="KW-1185">Reference proteome</keyword>
<keyword evidence="2" id="KW-0472">Membrane</keyword>
<accession>A0A9W7SNA0</accession>
<feature type="domain" description="DUF7820" evidence="3">
    <location>
        <begin position="401"/>
        <end position="767"/>
    </location>
</feature>
<reference evidence="4 5" key="2">
    <citation type="journal article" date="2021" name="Curr. Genet.">
        <title>Genetic response to nitrogen starvation in the aggressive Eucalyptus foliar pathogen Teratosphaeria destructans.</title>
        <authorList>
            <person name="Havenga M."/>
            <person name="Wingfield B.D."/>
            <person name="Wingfield M.J."/>
            <person name="Dreyer L.L."/>
            <person name="Roets F."/>
            <person name="Aylward J."/>
        </authorList>
    </citation>
    <scope>NUCLEOTIDE SEQUENCE [LARGE SCALE GENOMIC DNA]</scope>
    <source>
        <strain evidence="4">CMW44962</strain>
    </source>
</reference>
<dbReference type="OrthoDB" id="5384459at2759"/>
<feature type="compositionally biased region" description="Polar residues" evidence="1">
    <location>
        <begin position="131"/>
        <end position="148"/>
    </location>
</feature>
<gene>
    <name evidence="4" type="ORF">Tdes44962_MAKER04122</name>
</gene>
<dbReference type="PANTHER" id="PTHR42078">
    <property type="entry name" value="GLUCAN 1, 4-ALPHA-GLUCOSIDASE"/>
    <property type="match status" value="1"/>
</dbReference>
<feature type="transmembrane region" description="Helical" evidence="2">
    <location>
        <begin position="359"/>
        <end position="384"/>
    </location>
</feature>
<evidence type="ECO:0000256" key="2">
    <source>
        <dbReference type="SAM" id="Phobius"/>
    </source>
</evidence>
<dbReference type="Pfam" id="PF25130">
    <property type="entry name" value="DUF7820"/>
    <property type="match status" value="1"/>
</dbReference>
<dbReference type="Proteomes" id="UP001138500">
    <property type="component" value="Unassembled WGS sequence"/>
</dbReference>
<feature type="region of interest" description="Disordered" evidence="1">
    <location>
        <begin position="233"/>
        <end position="263"/>
    </location>
</feature>
<reference evidence="4 5" key="1">
    <citation type="journal article" date="2018" name="IMA Fungus">
        <title>IMA Genome-F 10: Nine draft genome sequences of Claviceps purpurea s.lat., including C. arundinis, C. humidiphila, and C. cf. spartinae, pseudomolecules for the pitch canker pathogen Fusarium circinatum, draft genome of Davidsoniella eucalypti, Grosmannia galeiformis, Quambalaria eucalypti, and Teratosphaeria destructans.</title>
        <authorList>
            <person name="Wingfield B.D."/>
            <person name="Liu M."/>
            <person name="Nguyen H.D."/>
            <person name="Lane F.A."/>
            <person name="Morgan S.W."/>
            <person name="De Vos L."/>
            <person name="Wilken P.M."/>
            <person name="Duong T.A."/>
            <person name="Aylward J."/>
            <person name="Coetzee M.P."/>
            <person name="Dadej K."/>
            <person name="De Beer Z.W."/>
            <person name="Findlay W."/>
            <person name="Havenga M."/>
            <person name="Kolarik M."/>
            <person name="Menzies J.G."/>
            <person name="Naidoo K."/>
            <person name="Pochopski O."/>
            <person name="Shoukouhi P."/>
            <person name="Santana Q.C."/>
            <person name="Seifert K.A."/>
            <person name="Soal N."/>
            <person name="Steenkamp E.T."/>
            <person name="Tatham C.T."/>
            <person name="van der Nest M.A."/>
            <person name="Wingfield M.J."/>
        </authorList>
    </citation>
    <scope>NUCLEOTIDE SEQUENCE [LARGE SCALE GENOMIC DNA]</scope>
    <source>
        <strain evidence="4">CMW44962</strain>
    </source>
</reference>
<feature type="compositionally biased region" description="Polar residues" evidence="1">
    <location>
        <begin position="160"/>
        <end position="188"/>
    </location>
</feature>
<name>A0A9W7SNA0_9PEZI</name>
<dbReference type="InterPro" id="IPR056722">
    <property type="entry name" value="DUF7820"/>
</dbReference>
<organism evidence="4 5">
    <name type="scientific">Teratosphaeria destructans</name>
    <dbReference type="NCBI Taxonomy" id="418781"/>
    <lineage>
        <taxon>Eukaryota</taxon>
        <taxon>Fungi</taxon>
        <taxon>Dikarya</taxon>
        <taxon>Ascomycota</taxon>
        <taxon>Pezizomycotina</taxon>
        <taxon>Dothideomycetes</taxon>
        <taxon>Dothideomycetidae</taxon>
        <taxon>Mycosphaerellales</taxon>
        <taxon>Teratosphaeriaceae</taxon>
        <taxon>Teratosphaeria</taxon>
    </lineage>
</organism>
<dbReference type="EMBL" id="RIBY02002101">
    <property type="protein sequence ID" value="KAH9825554.1"/>
    <property type="molecule type" value="Genomic_DNA"/>
</dbReference>
<evidence type="ECO:0000313" key="5">
    <source>
        <dbReference type="Proteomes" id="UP001138500"/>
    </source>
</evidence>
<dbReference type="PANTHER" id="PTHR42078:SF1">
    <property type="entry name" value="GLUCAN 1, 4-ALPHA-GLUCOSIDASE"/>
    <property type="match status" value="1"/>
</dbReference>